<dbReference type="OrthoDB" id="2505029at2759"/>
<gene>
    <name evidence="2" type="ORF">PGT21_021224</name>
</gene>
<accession>A0A5B0PGT8</accession>
<evidence type="ECO:0000313" key="2">
    <source>
        <dbReference type="EMBL" id="KAA1099804.1"/>
    </source>
</evidence>
<keyword evidence="3" id="KW-1185">Reference proteome</keyword>
<evidence type="ECO:0000256" key="1">
    <source>
        <dbReference type="SAM" id="MobiDB-lite"/>
    </source>
</evidence>
<comment type="caution">
    <text evidence="2">The sequence shown here is derived from an EMBL/GenBank/DDBJ whole genome shotgun (WGS) entry which is preliminary data.</text>
</comment>
<feature type="compositionally biased region" description="Polar residues" evidence="1">
    <location>
        <begin position="250"/>
        <end position="271"/>
    </location>
</feature>
<protein>
    <submittedName>
        <fullName evidence="2">Uncharacterized protein</fullName>
    </submittedName>
</protein>
<evidence type="ECO:0000313" key="3">
    <source>
        <dbReference type="Proteomes" id="UP000324748"/>
    </source>
</evidence>
<dbReference type="EMBL" id="VSWC01000054">
    <property type="protein sequence ID" value="KAA1099804.1"/>
    <property type="molecule type" value="Genomic_DNA"/>
</dbReference>
<name>A0A5B0PGT8_PUCGR</name>
<sequence>MTALRAPNHPSILTGLFEPTANSIPEAQRGNQYGVLNTPSFFQCARYMNQQLMDFEVILVTNTALNNVLEAGACYLISGRLISLNNGSTPTLTYNHDTVVRIAGPGTSGPEVTNRTSAVGLGHVVERAEVLAGEADGGPRLEVVVAHNDWDAIARTHRRFLVKYIIPSTKNFIKTHSLYQIGRELQLLGHLVDFELERHMAVFVVHSVSLTSGHQIGRSVPGTSSSATASPRTGCKFVKFGGPSHETPAQDVSPSPAEGSTPSQSCHTTNKGKNKALTDSDDNGSSSEEVMAPEPDVTVTSNSDITSKRGRPRKNILHKAAKRTTCLLTQGPFLALRVYQPRDKYSCQCTSSHKNEIPPYPFNNSVAIHSSA</sequence>
<dbReference type="AlphaFoldDB" id="A0A5B0PGT8"/>
<feature type="region of interest" description="Disordered" evidence="1">
    <location>
        <begin position="214"/>
        <end position="314"/>
    </location>
</feature>
<organism evidence="2 3">
    <name type="scientific">Puccinia graminis f. sp. tritici</name>
    <dbReference type="NCBI Taxonomy" id="56615"/>
    <lineage>
        <taxon>Eukaryota</taxon>
        <taxon>Fungi</taxon>
        <taxon>Dikarya</taxon>
        <taxon>Basidiomycota</taxon>
        <taxon>Pucciniomycotina</taxon>
        <taxon>Pucciniomycetes</taxon>
        <taxon>Pucciniales</taxon>
        <taxon>Pucciniaceae</taxon>
        <taxon>Puccinia</taxon>
    </lineage>
</organism>
<reference evidence="2 3" key="1">
    <citation type="submission" date="2019-05" db="EMBL/GenBank/DDBJ databases">
        <title>Emergence of the Ug99 lineage of the wheat stem rust pathogen through somatic hybridization.</title>
        <authorList>
            <person name="Li F."/>
            <person name="Upadhyaya N.M."/>
            <person name="Sperschneider J."/>
            <person name="Matny O."/>
            <person name="Nguyen-Phuc H."/>
            <person name="Mago R."/>
            <person name="Raley C."/>
            <person name="Miller M.E."/>
            <person name="Silverstein K.A.T."/>
            <person name="Henningsen E."/>
            <person name="Hirsch C.D."/>
            <person name="Visser B."/>
            <person name="Pretorius Z.A."/>
            <person name="Steffenson B.J."/>
            <person name="Schwessinger B."/>
            <person name="Dodds P.N."/>
            <person name="Figueroa M."/>
        </authorList>
    </citation>
    <scope>NUCLEOTIDE SEQUENCE [LARGE SCALE GENOMIC DNA]</scope>
    <source>
        <strain evidence="2">21-0</strain>
    </source>
</reference>
<feature type="compositionally biased region" description="Polar residues" evidence="1">
    <location>
        <begin position="221"/>
        <end position="231"/>
    </location>
</feature>
<dbReference type="Proteomes" id="UP000324748">
    <property type="component" value="Unassembled WGS sequence"/>
</dbReference>
<proteinExistence type="predicted"/>